<proteinExistence type="predicted"/>
<accession>A0ABT0QD76</accession>
<keyword evidence="2" id="KW-1185">Reference proteome</keyword>
<reference evidence="1" key="1">
    <citation type="submission" date="2022-05" db="EMBL/GenBank/DDBJ databases">
        <authorList>
            <person name="Park J.-S."/>
        </authorList>
    </citation>
    <scope>NUCLEOTIDE SEQUENCE</scope>
    <source>
        <strain evidence="1">2012CJ34-3</strain>
    </source>
</reference>
<evidence type="ECO:0008006" key="3">
    <source>
        <dbReference type="Google" id="ProtNLM"/>
    </source>
</evidence>
<organism evidence="1 2">
    <name type="scientific">Jejuia spongiicola</name>
    <dbReference type="NCBI Taxonomy" id="2942207"/>
    <lineage>
        <taxon>Bacteria</taxon>
        <taxon>Pseudomonadati</taxon>
        <taxon>Bacteroidota</taxon>
        <taxon>Flavobacteriia</taxon>
        <taxon>Flavobacteriales</taxon>
        <taxon>Flavobacteriaceae</taxon>
        <taxon>Jejuia</taxon>
    </lineage>
</organism>
<name>A0ABT0QD76_9FLAO</name>
<dbReference type="Proteomes" id="UP001165381">
    <property type="component" value="Unassembled WGS sequence"/>
</dbReference>
<evidence type="ECO:0000313" key="1">
    <source>
        <dbReference type="EMBL" id="MCL6294911.1"/>
    </source>
</evidence>
<comment type="caution">
    <text evidence="1">The sequence shown here is derived from an EMBL/GenBank/DDBJ whole genome shotgun (WGS) entry which is preliminary data.</text>
</comment>
<evidence type="ECO:0000313" key="2">
    <source>
        <dbReference type="Proteomes" id="UP001165381"/>
    </source>
</evidence>
<sequence>MITQIPNAVTLTVNQENHIQGIPTADKVAEWNRNTQMVNSIKNSIKSQLDILQSKKCCYCGLDLYETSRAEIEHIAPKASRINDYPEFTFEKENLALVCGFCNGSSKKGEKDIVLNRNNIYSNCTFKIVHPYFDNPNHHYEWINNSTQILIRHRTRKGQFSILLFGLNTETHSNARGKQRIYEKKVKRRLARHNAIDKFKRIIGFSRKI</sequence>
<gene>
    <name evidence="1" type="ORF">M3P09_07905</name>
</gene>
<dbReference type="EMBL" id="JAMFLZ010000003">
    <property type="protein sequence ID" value="MCL6294911.1"/>
    <property type="molecule type" value="Genomic_DNA"/>
</dbReference>
<protein>
    <recommendedName>
        <fullName evidence="3">HNH endonuclease</fullName>
    </recommendedName>
</protein>
<dbReference type="Gene3D" id="1.10.30.50">
    <property type="match status" value="1"/>
</dbReference>
<dbReference type="RefSeq" id="WP_249972693.1">
    <property type="nucleotide sequence ID" value="NZ_JAMFLZ010000003.1"/>
</dbReference>